<dbReference type="STRING" id="764291.STRUR_2066"/>
<evidence type="ECO:0000256" key="1">
    <source>
        <dbReference type="ARBA" id="ARBA00005721"/>
    </source>
</evidence>
<dbReference type="RefSeq" id="WP_006740033.1">
    <property type="nucleotide sequence ID" value="NZ_AEUZ02000001.1"/>
</dbReference>
<dbReference type="PANTHER" id="PTHR34297">
    <property type="entry name" value="HYPOTHETICAL CYTOSOLIC PROTEIN-RELATED"/>
    <property type="match status" value="1"/>
</dbReference>
<evidence type="ECO:0000313" key="4">
    <source>
        <dbReference type="EMBL" id="EHJ57319.1"/>
    </source>
</evidence>
<evidence type="ECO:0000256" key="2">
    <source>
        <dbReference type="ARBA" id="ARBA00039575"/>
    </source>
</evidence>
<comment type="similarity">
    <text evidence="1">Belongs to the asp23 family.</text>
</comment>
<keyword evidence="5" id="KW-1185">Reference proteome</keyword>
<comment type="caution">
    <text evidence="4">The sequence shown here is derived from an EMBL/GenBank/DDBJ whole genome shotgun (WGS) entry which is preliminary data.</text>
</comment>
<accession>G5KEC8</accession>
<dbReference type="InterPro" id="IPR005531">
    <property type="entry name" value="Asp23"/>
</dbReference>
<evidence type="ECO:0000313" key="5">
    <source>
        <dbReference type="Proteomes" id="UP000005388"/>
    </source>
</evidence>
<dbReference type="PANTHER" id="PTHR34297:SF3">
    <property type="entry name" value="ALKALINE SHOCK PROTEIN 23"/>
    <property type="match status" value="1"/>
</dbReference>
<feature type="region of interest" description="Disordered" evidence="3">
    <location>
        <begin position="143"/>
        <end position="166"/>
    </location>
</feature>
<protein>
    <recommendedName>
        <fullName evidence="2">Stress response regulator gls24 homolog</fullName>
    </recommendedName>
</protein>
<proteinExistence type="inferred from homology"/>
<dbReference type="Proteomes" id="UP000005388">
    <property type="component" value="Unassembled WGS sequence"/>
</dbReference>
<dbReference type="eggNOG" id="COG1302">
    <property type="taxonomic scope" value="Bacteria"/>
</dbReference>
<evidence type="ECO:0000256" key="3">
    <source>
        <dbReference type="SAM" id="MobiDB-lite"/>
    </source>
</evidence>
<dbReference type="AlphaFoldDB" id="G5KEC8"/>
<name>G5KEC8_9STRE</name>
<dbReference type="EMBL" id="AEUZ02000001">
    <property type="protein sequence ID" value="EHJ57319.1"/>
    <property type="molecule type" value="Genomic_DNA"/>
</dbReference>
<reference evidence="4 5" key="1">
    <citation type="journal article" date="2014" name="Int. J. Syst. Evol. Microbiol.">
        <title>Phylogenomics and the dynamic genome evolution of the genus Streptococcus.</title>
        <authorList>
            <consortium name="The Broad Institute Genome Sequencing Platform"/>
            <person name="Richards V.P."/>
            <person name="Palmer S.R."/>
            <person name="Pavinski Bitar P.D."/>
            <person name="Qin X."/>
            <person name="Weinstock G.M."/>
            <person name="Highlander S.K."/>
            <person name="Town C.D."/>
            <person name="Burne R.A."/>
            <person name="Stanhope M.J."/>
        </authorList>
    </citation>
    <scope>NUCLEOTIDE SEQUENCE [LARGE SCALE GENOMIC DNA]</scope>
    <source>
        <strain evidence="4 5">2285-97</strain>
    </source>
</reference>
<gene>
    <name evidence="4" type="ORF">STRUR_2066</name>
</gene>
<sequence>MSEKTNTEVKKGQVTYDDKVIEKIVGQSLESINGLLGVTGGAFTGLKNKVVNSDDVTEGVNVEVGTKEVAVDLRIIVEYSKDILEIVENIKEVVSEEVKDLTHLKVVEVNVEVVDIMTREDYQASSVTVQDRLTDAGKATGEFVSEQSTKASDKIKSQVESAKSNQ</sequence>
<organism evidence="4 5">
    <name type="scientific">Streptococcus urinalis 2285-97</name>
    <dbReference type="NCBI Taxonomy" id="764291"/>
    <lineage>
        <taxon>Bacteria</taxon>
        <taxon>Bacillati</taxon>
        <taxon>Bacillota</taxon>
        <taxon>Bacilli</taxon>
        <taxon>Lactobacillales</taxon>
        <taxon>Streptococcaceae</taxon>
        <taxon>Streptococcus</taxon>
    </lineage>
</organism>
<dbReference type="Pfam" id="PF03780">
    <property type="entry name" value="Asp23"/>
    <property type="match status" value="1"/>
</dbReference>